<keyword evidence="1" id="KW-0812">Transmembrane</keyword>
<dbReference type="Gene3D" id="2.70.130.10">
    <property type="entry name" value="Mannose-6-phosphate receptor binding domain"/>
    <property type="match status" value="1"/>
</dbReference>
<keyword evidence="1" id="KW-0472">Membrane</keyword>
<feature type="transmembrane region" description="Helical" evidence="1">
    <location>
        <begin position="195"/>
        <end position="221"/>
    </location>
</feature>
<dbReference type="PANTHER" id="PTHR15071:SF0">
    <property type="entry name" value="MANNOSE 6-PHOSPHATE RECEPTOR-LIKE PROTEIN 1"/>
    <property type="match status" value="1"/>
</dbReference>
<evidence type="ECO:0000256" key="1">
    <source>
        <dbReference type="SAM" id="Phobius"/>
    </source>
</evidence>
<gene>
    <name evidence="3" type="ORF">OS493_023492</name>
</gene>
<keyword evidence="1" id="KW-1133">Transmembrane helix</keyword>
<dbReference type="SUPFAM" id="SSF50911">
    <property type="entry name" value="Mannose 6-phosphate receptor domain"/>
    <property type="match status" value="1"/>
</dbReference>
<keyword evidence="4" id="KW-1185">Reference proteome</keyword>
<dbReference type="GO" id="GO:0000139">
    <property type="term" value="C:Golgi membrane"/>
    <property type="evidence" value="ECO:0007669"/>
    <property type="project" value="UniProtKB-SubCell"/>
</dbReference>
<evidence type="ECO:0000313" key="3">
    <source>
        <dbReference type="EMBL" id="KAJ7384163.1"/>
    </source>
</evidence>
<dbReference type="Proteomes" id="UP001163046">
    <property type="component" value="Unassembled WGS sequence"/>
</dbReference>
<dbReference type="PANTHER" id="PTHR15071">
    <property type="entry name" value="MANNOSE-6-PHOSPHATE RECEPTOR FAMILY MEMBER"/>
    <property type="match status" value="1"/>
</dbReference>
<keyword evidence="2" id="KW-0732">Signal</keyword>
<accession>A0A9X0D3B4</accession>
<comment type="caution">
    <text evidence="3">The sequence shown here is derived from an EMBL/GenBank/DDBJ whole genome shotgun (WGS) entry which is preliminary data.</text>
</comment>
<reference evidence="3" key="1">
    <citation type="submission" date="2023-01" db="EMBL/GenBank/DDBJ databases">
        <title>Genome assembly of the deep-sea coral Lophelia pertusa.</title>
        <authorList>
            <person name="Herrera S."/>
            <person name="Cordes E."/>
        </authorList>
    </citation>
    <scope>NUCLEOTIDE SEQUENCE</scope>
    <source>
        <strain evidence="3">USNM1676648</strain>
        <tissue evidence="3">Polyp</tissue>
    </source>
</reference>
<feature type="chain" id="PRO_5040816897" evidence="2">
    <location>
        <begin position="21"/>
        <end position="253"/>
    </location>
</feature>
<feature type="signal peptide" evidence="2">
    <location>
        <begin position="1"/>
        <end position="20"/>
    </location>
</feature>
<protein>
    <submittedName>
        <fullName evidence="3">Uncharacterized protein</fullName>
    </submittedName>
</protein>
<dbReference type="OrthoDB" id="5966681at2759"/>
<evidence type="ECO:0000256" key="2">
    <source>
        <dbReference type="SAM" id="SignalP"/>
    </source>
</evidence>
<dbReference type="AlphaFoldDB" id="A0A9X0D3B4"/>
<dbReference type="InterPro" id="IPR009011">
    <property type="entry name" value="Man6P_isomerase_rcpt-bd_dom_sf"/>
</dbReference>
<evidence type="ECO:0000313" key="4">
    <source>
        <dbReference type="Proteomes" id="UP001163046"/>
    </source>
</evidence>
<organism evidence="3 4">
    <name type="scientific">Desmophyllum pertusum</name>
    <dbReference type="NCBI Taxonomy" id="174260"/>
    <lineage>
        <taxon>Eukaryota</taxon>
        <taxon>Metazoa</taxon>
        <taxon>Cnidaria</taxon>
        <taxon>Anthozoa</taxon>
        <taxon>Hexacorallia</taxon>
        <taxon>Scleractinia</taxon>
        <taxon>Caryophylliina</taxon>
        <taxon>Caryophylliidae</taxon>
        <taxon>Desmophyllum</taxon>
    </lineage>
</organism>
<proteinExistence type="predicted"/>
<dbReference type="GO" id="GO:0005802">
    <property type="term" value="C:trans-Golgi network"/>
    <property type="evidence" value="ECO:0007669"/>
    <property type="project" value="TreeGrafter"/>
</dbReference>
<dbReference type="EMBL" id="MU825890">
    <property type="protein sequence ID" value="KAJ7384163.1"/>
    <property type="molecule type" value="Genomic_DNA"/>
</dbReference>
<name>A0A9X0D3B4_9CNID</name>
<sequence length="253" mass="27214">MKLFIFAIALVLFTFAPVHGLKKCEKIDACRCSTDEGEINIWSLAGQNTNGARFNISSYAQSTTYYQWNPCSPRADQGHPCEESAVCQLNRKSASEISRVNIGERKLSDCVLDEKNGQCMLTYDVTGNSKIKTQISLVCDEKEVGKVDPMSTDSSVYSTSLHSICACPGRCLLDAQGDVETRFDASNVGGSGLSVGAIVGIAIAGVILLIILLFAIFICCLRRKLPSGIPKPSVCTTAKVGLGIIKKKLCPCC</sequence>